<dbReference type="PROSITE" id="PS50977">
    <property type="entry name" value="HTH_TETR_2"/>
    <property type="match status" value="1"/>
</dbReference>
<evidence type="ECO:0000256" key="2">
    <source>
        <dbReference type="PROSITE-ProRule" id="PRU00335"/>
    </source>
</evidence>
<keyword evidence="5" id="KW-1185">Reference proteome</keyword>
<name>A0ABT9CFH5_9BACL</name>
<dbReference type="Pfam" id="PF00440">
    <property type="entry name" value="TetR_N"/>
    <property type="match status" value="1"/>
</dbReference>
<dbReference type="InterPro" id="IPR001647">
    <property type="entry name" value="HTH_TetR"/>
</dbReference>
<dbReference type="PANTHER" id="PTHR43479:SF11">
    <property type="entry name" value="ACREF_ENVCD OPERON REPRESSOR-RELATED"/>
    <property type="match status" value="1"/>
</dbReference>
<evidence type="ECO:0000313" key="5">
    <source>
        <dbReference type="Proteomes" id="UP001240171"/>
    </source>
</evidence>
<evidence type="ECO:0000259" key="3">
    <source>
        <dbReference type="PROSITE" id="PS50977"/>
    </source>
</evidence>
<gene>
    <name evidence="4" type="ORF">Q5741_16180</name>
</gene>
<feature type="domain" description="HTH tetR-type" evidence="3">
    <location>
        <begin position="11"/>
        <end position="71"/>
    </location>
</feature>
<dbReference type="Proteomes" id="UP001240171">
    <property type="component" value="Unassembled WGS sequence"/>
</dbReference>
<dbReference type="PANTHER" id="PTHR43479">
    <property type="entry name" value="ACREF/ENVCD OPERON REPRESSOR-RELATED"/>
    <property type="match status" value="1"/>
</dbReference>
<accession>A0ABT9CFH5</accession>
<dbReference type="InterPro" id="IPR050624">
    <property type="entry name" value="HTH-type_Tx_Regulator"/>
</dbReference>
<evidence type="ECO:0000313" key="4">
    <source>
        <dbReference type="EMBL" id="MDO7907951.1"/>
    </source>
</evidence>
<dbReference type="InterPro" id="IPR036271">
    <property type="entry name" value="Tet_transcr_reg_TetR-rel_C_sf"/>
</dbReference>
<evidence type="ECO:0000256" key="1">
    <source>
        <dbReference type="ARBA" id="ARBA00023125"/>
    </source>
</evidence>
<sequence>MNDSWHQKMKNKHRDELMSAGKELFMRQSFLTVNIKDVCETAGISRVTFYKHFQSLDELILEVQMDLLRRMTAYVEQSAPIEGRGKERLESMLNGWINFALDHPGYIRFILLFDLHYEAYISNRDLHERYQRFIREEKENVFLIDVLHAGVSDGSLQSGINVLETAYFIFTSMMGILQKMSLNRMDHIEEKLEHARMPQLLVTMLMQYLSH</sequence>
<dbReference type="InterPro" id="IPR009057">
    <property type="entry name" value="Homeodomain-like_sf"/>
</dbReference>
<comment type="caution">
    <text evidence="4">The sequence shown here is derived from an EMBL/GenBank/DDBJ whole genome shotgun (WGS) entry which is preliminary data.</text>
</comment>
<organism evidence="4 5">
    <name type="scientific">Paenibacillus lacisoli</name>
    <dbReference type="NCBI Taxonomy" id="3064525"/>
    <lineage>
        <taxon>Bacteria</taxon>
        <taxon>Bacillati</taxon>
        <taxon>Bacillota</taxon>
        <taxon>Bacilli</taxon>
        <taxon>Bacillales</taxon>
        <taxon>Paenibacillaceae</taxon>
        <taxon>Paenibacillus</taxon>
    </lineage>
</organism>
<dbReference type="SUPFAM" id="SSF46689">
    <property type="entry name" value="Homeodomain-like"/>
    <property type="match status" value="1"/>
</dbReference>
<reference evidence="4 5" key="1">
    <citation type="submission" date="2023-07" db="EMBL/GenBank/DDBJ databases">
        <title>Paenibacillus sp. JX-17 nov. isolated from soil.</title>
        <authorList>
            <person name="Wan Y."/>
            <person name="Liu B."/>
        </authorList>
    </citation>
    <scope>NUCLEOTIDE SEQUENCE [LARGE SCALE GENOMIC DNA]</scope>
    <source>
        <strain evidence="4 5">JX-17</strain>
    </source>
</reference>
<proteinExistence type="predicted"/>
<feature type="DNA-binding region" description="H-T-H motif" evidence="2">
    <location>
        <begin position="34"/>
        <end position="53"/>
    </location>
</feature>
<dbReference type="PRINTS" id="PR00455">
    <property type="entry name" value="HTHTETR"/>
</dbReference>
<protein>
    <submittedName>
        <fullName evidence="4">TetR/AcrR family transcriptional regulator</fullName>
    </submittedName>
</protein>
<dbReference type="EMBL" id="JAUQTB010000011">
    <property type="protein sequence ID" value="MDO7907951.1"/>
    <property type="molecule type" value="Genomic_DNA"/>
</dbReference>
<keyword evidence="1 2" id="KW-0238">DNA-binding</keyword>
<dbReference type="SUPFAM" id="SSF48498">
    <property type="entry name" value="Tetracyclin repressor-like, C-terminal domain"/>
    <property type="match status" value="1"/>
</dbReference>
<dbReference type="Gene3D" id="1.10.357.10">
    <property type="entry name" value="Tetracycline Repressor, domain 2"/>
    <property type="match status" value="1"/>
</dbReference>